<proteinExistence type="predicted"/>
<evidence type="ECO:0000313" key="6">
    <source>
        <dbReference type="RefSeq" id="XP_022254700.1"/>
    </source>
</evidence>
<dbReference type="RefSeq" id="XP_013786409.1">
    <property type="nucleotide sequence ID" value="XM_013930955.2"/>
</dbReference>
<feature type="compositionally biased region" description="Basic and acidic residues" evidence="1">
    <location>
        <begin position="202"/>
        <end position="213"/>
    </location>
</feature>
<organism evidence="2 4">
    <name type="scientific">Limulus polyphemus</name>
    <name type="common">Atlantic horseshoe crab</name>
    <dbReference type="NCBI Taxonomy" id="6850"/>
    <lineage>
        <taxon>Eukaryota</taxon>
        <taxon>Metazoa</taxon>
        <taxon>Ecdysozoa</taxon>
        <taxon>Arthropoda</taxon>
        <taxon>Chelicerata</taxon>
        <taxon>Merostomata</taxon>
        <taxon>Xiphosura</taxon>
        <taxon>Limulidae</taxon>
        <taxon>Limulus</taxon>
    </lineage>
</organism>
<dbReference type="Proteomes" id="UP000694941">
    <property type="component" value="Unplaced"/>
</dbReference>
<dbReference type="GeneID" id="106470401"/>
<feature type="region of interest" description="Disordered" evidence="1">
    <location>
        <begin position="167"/>
        <end position="238"/>
    </location>
</feature>
<reference evidence="3 4" key="1">
    <citation type="submission" date="2025-05" db="UniProtKB">
        <authorList>
            <consortium name="RefSeq"/>
        </authorList>
    </citation>
    <scope>IDENTIFICATION</scope>
    <source>
        <tissue evidence="3 4">Muscle</tissue>
    </source>
</reference>
<dbReference type="RefSeq" id="XP_013786410.1">
    <property type="nucleotide sequence ID" value="XM_013930956.2"/>
</dbReference>
<keyword evidence="2" id="KW-1185">Reference proteome</keyword>
<evidence type="ECO:0000313" key="4">
    <source>
        <dbReference type="RefSeq" id="XP_013786410.1"/>
    </source>
</evidence>
<protein>
    <submittedName>
        <fullName evidence="3 4">Uncharacterized protein LOC106470401</fullName>
    </submittedName>
</protein>
<evidence type="ECO:0000313" key="2">
    <source>
        <dbReference type="Proteomes" id="UP000694941"/>
    </source>
</evidence>
<dbReference type="RefSeq" id="XP_022254699.1">
    <property type="nucleotide sequence ID" value="XM_022398991.1"/>
</dbReference>
<feature type="compositionally biased region" description="Polar residues" evidence="1">
    <location>
        <begin position="167"/>
        <end position="195"/>
    </location>
</feature>
<name>A0ABM1BPY8_LIMPO</name>
<sequence length="238" mass="26815">MAVSCYCSQSTSRENLPDLKIDSALHELGMLSSVTESRKEYLQEKQVKAKNSCSYQPELCILHVNSKYVTNFSFCKQPSSLHRGSLDDPANVFSAQDDNGITLHVNLHNNKHNIVRSTTSAGAFRGPLKMKMMRLRHHRFYRPYDFPWRPALEASLRRCWTEDTSISTNTTLDPRQESANKSNPGSPVKSNSSDGATIPRSRSLDDLQKDETSKNCNSLTRKTEIDSVSHQISKLHVG</sequence>
<evidence type="ECO:0000313" key="3">
    <source>
        <dbReference type="RefSeq" id="XP_013786409.1"/>
    </source>
</evidence>
<evidence type="ECO:0000313" key="5">
    <source>
        <dbReference type="RefSeq" id="XP_022254699.1"/>
    </source>
</evidence>
<gene>
    <name evidence="3 4 5 6" type="primary">LOC106470401</name>
</gene>
<dbReference type="RefSeq" id="XP_022254700.1">
    <property type="nucleotide sequence ID" value="XM_022398992.1"/>
</dbReference>
<accession>A0ABM1BPY8</accession>
<evidence type="ECO:0000256" key="1">
    <source>
        <dbReference type="SAM" id="MobiDB-lite"/>
    </source>
</evidence>